<evidence type="ECO:0000313" key="3">
    <source>
        <dbReference type="WBParaSite" id="Csp11.Scaffold526.g3066.t1"/>
    </source>
</evidence>
<protein>
    <submittedName>
        <fullName evidence="3">Secreted protein</fullName>
    </submittedName>
</protein>
<proteinExistence type="predicted"/>
<keyword evidence="2" id="KW-1185">Reference proteome</keyword>
<evidence type="ECO:0000256" key="1">
    <source>
        <dbReference type="SAM" id="SignalP"/>
    </source>
</evidence>
<evidence type="ECO:0000313" key="2">
    <source>
        <dbReference type="Proteomes" id="UP000095282"/>
    </source>
</evidence>
<dbReference type="AlphaFoldDB" id="A0A1I7T752"/>
<dbReference type="STRING" id="1561998.A0A1I7T752"/>
<dbReference type="WBParaSite" id="Csp11.Scaffold526.g3066.t1">
    <property type="protein sequence ID" value="Csp11.Scaffold526.g3066.t1"/>
    <property type="gene ID" value="Csp11.Scaffold526.g3066"/>
</dbReference>
<reference evidence="3" key="1">
    <citation type="submission" date="2016-11" db="UniProtKB">
        <authorList>
            <consortium name="WormBaseParasite"/>
        </authorList>
    </citation>
    <scope>IDENTIFICATION</scope>
</reference>
<keyword evidence="1" id="KW-0732">Signal</keyword>
<dbReference type="Proteomes" id="UP000095282">
    <property type="component" value="Unplaced"/>
</dbReference>
<feature type="signal peptide" evidence="1">
    <location>
        <begin position="1"/>
        <end position="24"/>
    </location>
</feature>
<accession>A0A1I7T752</accession>
<organism evidence="2 3">
    <name type="scientific">Caenorhabditis tropicalis</name>
    <dbReference type="NCBI Taxonomy" id="1561998"/>
    <lineage>
        <taxon>Eukaryota</taxon>
        <taxon>Metazoa</taxon>
        <taxon>Ecdysozoa</taxon>
        <taxon>Nematoda</taxon>
        <taxon>Chromadorea</taxon>
        <taxon>Rhabditida</taxon>
        <taxon>Rhabditina</taxon>
        <taxon>Rhabditomorpha</taxon>
        <taxon>Rhabditoidea</taxon>
        <taxon>Rhabditidae</taxon>
        <taxon>Peloderinae</taxon>
        <taxon>Caenorhabditis</taxon>
    </lineage>
</organism>
<sequence>MTCHGWKKYMGLFLAVLGLFGVNAEHGGDVKLENDKPLSMIQGEYQISAKTDIFGSILNLLSHIIISFHRNHYRPTWASVWQVEHAKDINNGMFYVSVWPPKYCHAVYVCPFAAQDYNAVTNFKTEEEDICEKEYIKFYPHAKKLLLKSLNGEEVLKYWVKNRLEFEINEEYQSIVHAYSQKPETVAESVDEGLKDNRFTIDLKGKHLLILTNSRMCQVNKIGTTFGSIFQSGIQNDTTGMYPKWLQINGDFVQSDYLPSIKKTTNEKNIDLLAYLRAKTWSNKPLGNSKKSCQPVAGWKSAGRKKKEEGKFQYVSVNSYDVNVENSQNNNVSLRTFSLNIENCHWFRLWFTEKNGMADYNTTLNLGETIDFFIKEGFYITPESDMAIPLPGVTETNKFTFTVPHIDPKKGYVDMTYGELLETPIYHDQFILKTATEQSFKLHIIKAPHCEISLDSRSTTWTDSTVSQFYNFWGFDACKFSYFK</sequence>
<feature type="chain" id="PRO_5009307152" evidence="1">
    <location>
        <begin position="25"/>
        <end position="484"/>
    </location>
</feature>
<name>A0A1I7T752_9PELO</name>